<sequence>MSDAEHLTDIARQSVKVFYERKLKGALEEAASKGWSGYNLHKYPSFKLLEELLVSKGFTVEASPYPVYMIIRWHKKEVTE</sequence>
<dbReference type="EMBL" id="JAARSH010000002">
    <property type="protein sequence ID" value="MBC1615411.1"/>
    <property type="molecule type" value="Genomic_DNA"/>
</dbReference>
<evidence type="ECO:0000313" key="2">
    <source>
        <dbReference type="Proteomes" id="UP000574104"/>
    </source>
</evidence>
<evidence type="ECO:0000313" key="1">
    <source>
        <dbReference type="EMBL" id="MBC1615411.1"/>
    </source>
</evidence>
<dbReference type="AlphaFoldDB" id="A0A842AI85"/>
<dbReference type="RefSeq" id="WP_185434300.1">
    <property type="nucleotide sequence ID" value="NZ_JAARSH010000002.1"/>
</dbReference>
<name>A0A842AI85_9LIST</name>
<organism evidence="1 2">
    <name type="scientific">Listeria booriae</name>
    <dbReference type="NCBI Taxonomy" id="1552123"/>
    <lineage>
        <taxon>Bacteria</taxon>
        <taxon>Bacillati</taxon>
        <taxon>Bacillota</taxon>
        <taxon>Bacilli</taxon>
        <taxon>Bacillales</taxon>
        <taxon>Listeriaceae</taxon>
        <taxon>Listeria</taxon>
    </lineage>
</organism>
<accession>A0A842AI85</accession>
<comment type="caution">
    <text evidence="1">The sequence shown here is derived from an EMBL/GenBank/DDBJ whole genome shotgun (WGS) entry which is preliminary data.</text>
</comment>
<proteinExistence type="predicted"/>
<dbReference type="Proteomes" id="UP000574104">
    <property type="component" value="Unassembled WGS sequence"/>
</dbReference>
<gene>
    <name evidence="1" type="ORF">HB904_04380</name>
</gene>
<protein>
    <submittedName>
        <fullName evidence="1">Uncharacterized protein</fullName>
    </submittedName>
</protein>
<reference evidence="1 2" key="1">
    <citation type="submission" date="2020-03" db="EMBL/GenBank/DDBJ databases">
        <title>Soil Listeria distribution.</title>
        <authorList>
            <person name="Liao J."/>
            <person name="Wiedmann M."/>
        </authorList>
    </citation>
    <scope>NUCLEOTIDE SEQUENCE [LARGE SCALE GENOMIC DNA]</scope>
    <source>
        <strain evidence="1 2">FSL L7-1299</strain>
    </source>
</reference>